<dbReference type="Proteomes" id="UP000596857">
    <property type="component" value="Unassembled WGS sequence"/>
</dbReference>
<protein>
    <submittedName>
        <fullName evidence="1">Uncharacterized protein</fullName>
    </submittedName>
</protein>
<sequence length="67" mass="7737">MKCGNCIHWNWCSKTDREIAESELHCRFSPARFSGKRIEDQSEAEIDKNLISLEGLLGVIRRIETQS</sequence>
<name>A0ABX1YNL3_9BACL</name>
<dbReference type="EMBL" id="WHOB01000084">
    <property type="protein sequence ID" value="NOU82633.1"/>
    <property type="molecule type" value="Genomic_DNA"/>
</dbReference>
<reference evidence="1 2" key="1">
    <citation type="submission" date="2019-10" db="EMBL/GenBank/DDBJ databases">
        <title>Description of Paenibacillus terricola sp. nov.</title>
        <authorList>
            <person name="Carlier A."/>
            <person name="Qi S."/>
        </authorList>
    </citation>
    <scope>NUCLEOTIDE SEQUENCE [LARGE SCALE GENOMIC DNA]</scope>
    <source>
        <strain evidence="1 2">LMG 31459</strain>
    </source>
</reference>
<evidence type="ECO:0000313" key="1">
    <source>
        <dbReference type="EMBL" id="NOU82633.1"/>
    </source>
</evidence>
<proteinExistence type="predicted"/>
<gene>
    <name evidence="1" type="ORF">GC101_27600</name>
</gene>
<organism evidence="1 2">
    <name type="scientific">Paenibacillus phytohabitans</name>
    <dbReference type="NCBI Taxonomy" id="2654978"/>
    <lineage>
        <taxon>Bacteria</taxon>
        <taxon>Bacillati</taxon>
        <taxon>Bacillota</taxon>
        <taxon>Bacilli</taxon>
        <taxon>Bacillales</taxon>
        <taxon>Paenibacillaceae</taxon>
        <taxon>Paenibacillus</taxon>
    </lineage>
</organism>
<keyword evidence="2" id="KW-1185">Reference proteome</keyword>
<evidence type="ECO:0000313" key="2">
    <source>
        <dbReference type="Proteomes" id="UP000596857"/>
    </source>
</evidence>
<dbReference type="RefSeq" id="WP_171719950.1">
    <property type="nucleotide sequence ID" value="NZ_WHOB01000084.1"/>
</dbReference>
<comment type="caution">
    <text evidence="1">The sequence shown here is derived from an EMBL/GenBank/DDBJ whole genome shotgun (WGS) entry which is preliminary data.</text>
</comment>
<accession>A0ABX1YNL3</accession>